<dbReference type="RefSeq" id="WP_100115835.1">
    <property type="nucleotide sequence ID" value="NZ_MEIV01000070.1"/>
</dbReference>
<sequence>MPYIADLKTVEKIVAENDNLIASNLKKNGTWVGESRECVAVVKHFTKVGQTTNWKKGARVKENTRIQPGTAIATFNSNGKYYGHAAIYVSQTAIAITVYDQWNDTPLHTRQIKFKGHGYPANDGDQFYVIE</sequence>
<evidence type="ECO:0008006" key="3">
    <source>
        <dbReference type="Google" id="ProtNLM"/>
    </source>
</evidence>
<accession>A0A2N9Y293</accession>
<dbReference type="NCBIfam" id="NF033857">
    <property type="entry name" value="BPSL0067_fam"/>
    <property type="match status" value="1"/>
</dbReference>
<comment type="caution">
    <text evidence="1">The sequence shown here is derived from an EMBL/GenBank/DDBJ whole genome shotgun (WGS) entry which is preliminary data.</text>
</comment>
<dbReference type="AlphaFoldDB" id="A0A2N9Y293"/>
<reference evidence="1 2" key="1">
    <citation type="journal article" date="2017" name="MBio">
        <title>Type VI secretion-mediated competition in the bee gut microbiome.</title>
        <authorList>
            <person name="Steele M.I."/>
            <person name="Kwong W.K."/>
            <person name="Powell J.E."/>
            <person name="Whiteley M."/>
            <person name="Moran N.A."/>
        </authorList>
    </citation>
    <scope>NUCLEOTIDE SEQUENCE [LARGE SCALE GENOMIC DNA]</scope>
    <source>
        <strain evidence="1 2">PEB0171</strain>
    </source>
</reference>
<gene>
    <name evidence="1" type="ORF">BHC47_07590</name>
</gene>
<evidence type="ECO:0000313" key="1">
    <source>
        <dbReference type="EMBL" id="PIT61135.1"/>
    </source>
</evidence>
<dbReference type="InterPro" id="IPR047746">
    <property type="entry name" value="Dae2/Tae2-like"/>
</dbReference>
<dbReference type="EMBL" id="MEIV01000070">
    <property type="protein sequence ID" value="PIT61135.1"/>
    <property type="molecule type" value="Genomic_DNA"/>
</dbReference>
<proteinExistence type="predicted"/>
<name>A0A2N9Y293_9NEIS</name>
<evidence type="ECO:0000313" key="2">
    <source>
        <dbReference type="Proteomes" id="UP000231094"/>
    </source>
</evidence>
<protein>
    <recommendedName>
        <fullName evidence="3">BPSL0067 family protein</fullName>
    </recommendedName>
</protein>
<dbReference type="Proteomes" id="UP000231094">
    <property type="component" value="Unassembled WGS sequence"/>
</dbReference>
<organism evidence="1 2">
    <name type="scientific">Snodgrassella alvi</name>
    <dbReference type="NCBI Taxonomy" id="1196083"/>
    <lineage>
        <taxon>Bacteria</taxon>
        <taxon>Pseudomonadati</taxon>
        <taxon>Pseudomonadota</taxon>
        <taxon>Betaproteobacteria</taxon>
        <taxon>Neisseriales</taxon>
        <taxon>Neisseriaceae</taxon>
        <taxon>Snodgrassella</taxon>
    </lineage>
</organism>